<dbReference type="SUPFAM" id="SSF49899">
    <property type="entry name" value="Concanavalin A-like lectins/glucanases"/>
    <property type="match status" value="2"/>
</dbReference>
<dbReference type="Pfam" id="PF00337">
    <property type="entry name" value="Gal-bind_lectin"/>
    <property type="match status" value="2"/>
</dbReference>
<evidence type="ECO:0000256" key="2">
    <source>
        <dbReference type="RuleBase" id="RU102079"/>
    </source>
</evidence>
<dbReference type="GO" id="GO:0016936">
    <property type="term" value="F:galactoside binding"/>
    <property type="evidence" value="ECO:0007669"/>
    <property type="project" value="TreeGrafter"/>
</dbReference>
<dbReference type="CDD" id="cd00070">
    <property type="entry name" value="GLECT"/>
    <property type="match status" value="2"/>
</dbReference>
<dbReference type="GO" id="GO:0030246">
    <property type="term" value="F:carbohydrate binding"/>
    <property type="evidence" value="ECO:0007669"/>
    <property type="project" value="UniProtKB-UniRule"/>
</dbReference>
<dbReference type="Proteomes" id="UP000183832">
    <property type="component" value="Unassembled WGS sequence"/>
</dbReference>
<feature type="domain" description="Galectin" evidence="3">
    <location>
        <begin position="237"/>
        <end position="380"/>
    </location>
</feature>
<dbReference type="STRING" id="568069.A0A1J1J7B0"/>
<dbReference type="AlphaFoldDB" id="A0A1J1J7B0"/>
<accession>A0A1J1J7B0</accession>
<evidence type="ECO:0000313" key="5">
    <source>
        <dbReference type="Proteomes" id="UP000183832"/>
    </source>
</evidence>
<protein>
    <recommendedName>
        <fullName evidence="2">Galectin</fullName>
    </recommendedName>
</protein>
<dbReference type="PANTHER" id="PTHR11346">
    <property type="entry name" value="GALECTIN"/>
    <property type="match status" value="1"/>
</dbReference>
<name>A0A1J1J7B0_9DIPT</name>
<reference evidence="4 5" key="1">
    <citation type="submission" date="2015-04" db="EMBL/GenBank/DDBJ databases">
        <authorList>
            <person name="Syromyatnikov M.Y."/>
            <person name="Popov V.N."/>
        </authorList>
    </citation>
    <scope>NUCLEOTIDE SEQUENCE [LARGE SCALE GENOMIC DNA]</scope>
</reference>
<dbReference type="InterPro" id="IPR013320">
    <property type="entry name" value="ConA-like_dom_sf"/>
</dbReference>
<dbReference type="OrthoDB" id="5795596at2759"/>
<proteinExistence type="predicted"/>
<dbReference type="SMART" id="SM00276">
    <property type="entry name" value="GLECT"/>
    <property type="match status" value="2"/>
</dbReference>
<keyword evidence="1 2" id="KW-0430">Lectin</keyword>
<sequence>MSVVVYVFGSYCFHVVQLTSVLIRTRSLSQTLDFFYENIMSVQSIDTVSSCEIVGSDYEMLKPQSPNLSSKSEVICSFSFKEPVPGTAFIITGVVLKSCERFSINLLTASSKQDVALHFNPRLPQNYIVRNSKISGHWGEEETWSQFSARYDLFRGHRFSIEILITDHEILMGVNGKHFGAFAHRLPFRKINAIEVKGDVKEVAIDQMYRDTYPQVPIENIPSEEPSKDVKFKIVPYIAKISGGFTRNKIIHIYAKVKMLPHSITINLQQTPYFWPHPVIPLHINPRFSNQGGRHIICRNSWANGRWMKEERTDLMAHDLSPGKFFKMSIERRFDDYAIQVNGKLFAEYSFRCDANIVDTINIFGDICLKKIWIEEKTFN</sequence>
<dbReference type="EMBL" id="CVRI01000073">
    <property type="protein sequence ID" value="CRL07866.1"/>
    <property type="molecule type" value="Genomic_DNA"/>
</dbReference>
<dbReference type="PROSITE" id="PS51304">
    <property type="entry name" value="GALECTIN"/>
    <property type="match status" value="2"/>
</dbReference>
<dbReference type="SMART" id="SM00908">
    <property type="entry name" value="Gal-bind_lectin"/>
    <property type="match status" value="2"/>
</dbReference>
<evidence type="ECO:0000256" key="1">
    <source>
        <dbReference type="ARBA" id="ARBA00022734"/>
    </source>
</evidence>
<evidence type="ECO:0000259" key="3">
    <source>
        <dbReference type="PROSITE" id="PS51304"/>
    </source>
</evidence>
<keyword evidence="5" id="KW-1185">Reference proteome</keyword>
<dbReference type="PANTHER" id="PTHR11346:SF176">
    <property type="entry name" value="32 KDA BETA-GALACTOSIDE-BINDING LECTIN LEC-3"/>
    <property type="match status" value="1"/>
</dbReference>
<organism evidence="4 5">
    <name type="scientific">Clunio marinus</name>
    <dbReference type="NCBI Taxonomy" id="568069"/>
    <lineage>
        <taxon>Eukaryota</taxon>
        <taxon>Metazoa</taxon>
        <taxon>Ecdysozoa</taxon>
        <taxon>Arthropoda</taxon>
        <taxon>Hexapoda</taxon>
        <taxon>Insecta</taxon>
        <taxon>Pterygota</taxon>
        <taxon>Neoptera</taxon>
        <taxon>Endopterygota</taxon>
        <taxon>Diptera</taxon>
        <taxon>Nematocera</taxon>
        <taxon>Chironomoidea</taxon>
        <taxon>Chironomidae</taxon>
        <taxon>Clunio</taxon>
    </lineage>
</organism>
<gene>
    <name evidence="4" type="primary">putative Galectin-6</name>
    <name evidence="4" type="ORF">CLUMA_CG020820</name>
</gene>
<dbReference type="InterPro" id="IPR044156">
    <property type="entry name" value="Galectin-like"/>
</dbReference>
<evidence type="ECO:0000313" key="4">
    <source>
        <dbReference type="EMBL" id="CRL07866.1"/>
    </source>
</evidence>
<dbReference type="Gene3D" id="2.60.120.200">
    <property type="match status" value="2"/>
</dbReference>
<feature type="domain" description="Galectin" evidence="3">
    <location>
        <begin position="75"/>
        <end position="219"/>
    </location>
</feature>
<dbReference type="InterPro" id="IPR001079">
    <property type="entry name" value="Galectin_CRD"/>
</dbReference>